<comment type="subcellular location">
    <subcellularLocation>
        <location evidence="1">Mitochondrion</location>
    </subcellularLocation>
</comment>
<dbReference type="Gene3D" id="2.30.30.30">
    <property type="match status" value="1"/>
</dbReference>
<evidence type="ECO:0000256" key="2">
    <source>
        <dbReference type="ARBA" id="ARBA00005636"/>
    </source>
</evidence>
<dbReference type="SMART" id="SM01382">
    <property type="entry name" value="Ribosomal_L2_C"/>
    <property type="match status" value="1"/>
</dbReference>
<dbReference type="InterPro" id="IPR012340">
    <property type="entry name" value="NA-bd_OB-fold"/>
</dbReference>
<feature type="region of interest" description="Disordered" evidence="8">
    <location>
        <begin position="1"/>
        <end position="42"/>
    </location>
</feature>
<dbReference type="PANTHER" id="PTHR13691:SF5">
    <property type="entry name" value="LARGE RIBOSOMAL SUBUNIT PROTEIN UL2M"/>
    <property type="match status" value="1"/>
</dbReference>
<feature type="compositionally biased region" description="Low complexity" evidence="8">
    <location>
        <begin position="1"/>
        <end position="25"/>
    </location>
</feature>
<dbReference type="GO" id="GO:0003735">
    <property type="term" value="F:structural constituent of ribosome"/>
    <property type="evidence" value="ECO:0007669"/>
    <property type="project" value="InterPro"/>
</dbReference>
<dbReference type="FunFam" id="2.40.50.140:FF:000128">
    <property type="entry name" value="50S ribosomal protein L2"/>
    <property type="match status" value="1"/>
</dbReference>
<evidence type="ECO:0000256" key="4">
    <source>
        <dbReference type="ARBA" id="ARBA00023128"/>
    </source>
</evidence>
<evidence type="ECO:0000256" key="8">
    <source>
        <dbReference type="SAM" id="MobiDB-lite"/>
    </source>
</evidence>
<dbReference type="InterPro" id="IPR008991">
    <property type="entry name" value="Translation_prot_SH3-like_sf"/>
</dbReference>
<feature type="region of interest" description="Disordered" evidence="8">
    <location>
        <begin position="81"/>
        <end position="114"/>
    </location>
</feature>
<accession>A0A061ATI6</accession>
<organism evidence="11">
    <name type="scientific">Rhodotorula toruloides</name>
    <name type="common">Yeast</name>
    <name type="synonym">Rhodosporidium toruloides</name>
    <dbReference type="NCBI Taxonomy" id="5286"/>
    <lineage>
        <taxon>Eukaryota</taxon>
        <taxon>Fungi</taxon>
        <taxon>Dikarya</taxon>
        <taxon>Basidiomycota</taxon>
        <taxon>Pucciniomycotina</taxon>
        <taxon>Microbotryomycetes</taxon>
        <taxon>Sporidiobolales</taxon>
        <taxon>Sporidiobolaceae</taxon>
        <taxon>Rhodotorula</taxon>
    </lineage>
</organism>
<dbReference type="GO" id="GO:0003723">
    <property type="term" value="F:RNA binding"/>
    <property type="evidence" value="ECO:0007669"/>
    <property type="project" value="TreeGrafter"/>
</dbReference>
<protein>
    <recommendedName>
        <fullName evidence="7">Large ribosomal subunit protein uL2m</fullName>
    </recommendedName>
</protein>
<feature type="compositionally biased region" description="Basic residues" evidence="8">
    <location>
        <begin position="102"/>
        <end position="114"/>
    </location>
</feature>
<keyword evidence="5" id="KW-0687">Ribonucleoprotein</keyword>
<dbReference type="InterPro" id="IPR022669">
    <property type="entry name" value="Ribosomal_uL2_C"/>
</dbReference>
<dbReference type="InterPro" id="IPR002171">
    <property type="entry name" value="Ribosomal_uL2"/>
</dbReference>
<dbReference type="PROSITE" id="PS00467">
    <property type="entry name" value="RIBOSOMAL_L2"/>
    <property type="match status" value="1"/>
</dbReference>
<evidence type="ECO:0000313" key="11">
    <source>
        <dbReference type="EMBL" id="CDR38006.1"/>
    </source>
</evidence>
<dbReference type="SUPFAM" id="SSF50249">
    <property type="entry name" value="Nucleic acid-binding proteins"/>
    <property type="match status" value="1"/>
</dbReference>
<keyword evidence="4" id="KW-0496">Mitochondrion</keyword>
<dbReference type="InterPro" id="IPR022671">
    <property type="entry name" value="Ribosomal_uL2_CS"/>
</dbReference>
<keyword evidence="3" id="KW-0689">Ribosomal protein</keyword>
<dbReference type="SUPFAM" id="SSF50104">
    <property type="entry name" value="Translation proteins SH3-like domain"/>
    <property type="match status" value="1"/>
</dbReference>
<dbReference type="Gene3D" id="2.40.50.140">
    <property type="entry name" value="Nucleic acid-binding proteins"/>
    <property type="match status" value="1"/>
</dbReference>
<dbReference type="EMBL" id="LK052938">
    <property type="protein sequence ID" value="CDR38006.1"/>
    <property type="molecule type" value="Genomic_DNA"/>
</dbReference>
<sequence>MLQLARAARAALPRPSPSLLRPFSSTPIPAAKPTGKKYLDKKGNERRQLVFIERAGSATFKRYLPVTPGRRHLRQPLAEHLHKGGPFRPLTIGKRATGGRNNHGKITVRGRGGGHKRRLRLVDFHRRETGEQEVVRIEYDPGRTAHIALLKHKQTGAMSYILAPAELRAGDTVQSFRSGIPKHFLLDRSEEALISGEVQPEDHGLVDPAAPQSTRAPTGPGGIPKLPDIHEIDVTTLRAQALKPGNCLPVRLIPVGTVVHSISLSNTGPGVMVRSAGTSARIVAPAGPGGKHVQVKLNSGETRYVPLDGVATVGSVSNADYQHTNLGKAGRMRWLGFRPVTRGTAMNATDHPHGGGRGKSKGGNHPRDKWNNGTKGQRTRPPSSKRGNKLVVHERPAYGQKKRRSRG</sequence>
<proteinExistence type="inferred from homology"/>
<dbReference type="GO" id="GO:0032543">
    <property type="term" value="P:mitochondrial translation"/>
    <property type="evidence" value="ECO:0007669"/>
    <property type="project" value="TreeGrafter"/>
</dbReference>
<comment type="function">
    <text evidence="6">Component of the mitochondrial ribosome (mitoribosome), a dedicated translation machinery responsible for the synthesis of mitochondrial genome-encoded proteins, including at least some of the essential transmembrane subunits of the mitochondrial respiratory chain. The mitoribosomes are attached to the mitochondrial inner membrane and translation products are cotranslationally integrated into the membrane.</text>
</comment>
<comment type="similarity">
    <text evidence="2">Belongs to the universal ribosomal protein uL2 family.</text>
</comment>
<dbReference type="GO" id="GO:0005762">
    <property type="term" value="C:mitochondrial large ribosomal subunit"/>
    <property type="evidence" value="ECO:0007669"/>
    <property type="project" value="TreeGrafter"/>
</dbReference>
<reference evidence="11" key="1">
    <citation type="journal article" date="2014" name="Genome Announc.">
        <title>Draft genome sequence of Rhodosporidium toruloides CECT1137, an oleaginous yeast of biotechnological interest.</title>
        <authorList>
            <person name="Morin N."/>
            <person name="Calcas X."/>
            <person name="Devillers H."/>
            <person name="Durrens P."/>
            <person name="Sherman D.J."/>
            <person name="Nicaud J.-M."/>
            <person name="Neuveglise C."/>
        </authorList>
    </citation>
    <scope>NUCLEOTIDE SEQUENCE</scope>
    <source>
        <strain evidence="11">CECT1137</strain>
    </source>
</reference>
<name>A0A061ATI6_RHOTO</name>
<feature type="compositionally biased region" description="Basic residues" evidence="8">
    <location>
        <begin position="354"/>
        <end position="364"/>
    </location>
</feature>
<dbReference type="OrthoDB" id="268576at2759"/>
<dbReference type="PANTHER" id="PTHR13691">
    <property type="entry name" value="RIBOSOMAL PROTEIN L2"/>
    <property type="match status" value="1"/>
</dbReference>
<evidence type="ECO:0000259" key="9">
    <source>
        <dbReference type="SMART" id="SM01382"/>
    </source>
</evidence>
<evidence type="ECO:0000256" key="7">
    <source>
        <dbReference type="ARBA" id="ARBA00069872"/>
    </source>
</evidence>
<feature type="domain" description="Large ribosomal subunit protein uL2 RNA-binding" evidence="10">
    <location>
        <begin position="99"/>
        <end position="175"/>
    </location>
</feature>
<dbReference type="AlphaFoldDB" id="A0A061ATI6"/>
<feature type="region of interest" description="Disordered" evidence="8">
    <location>
        <begin position="343"/>
        <end position="407"/>
    </location>
</feature>
<evidence type="ECO:0000256" key="1">
    <source>
        <dbReference type="ARBA" id="ARBA00004173"/>
    </source>
</evidence>
<evidence type="ECO:0000256" key="5">
    <source>
        <dbReference type="ARBA" id="ARBA00023274"/>
    </source>
</evidence>
<dbReference type="Pfam" id="PF03947">
    <property type="entry name" value="Ribosomal_L2_C"/>
    <property type="match status" value="1"/>
</dbReference>
<feature type="domain" description="Large ribosomal subunit protein uL2 C-terminal" evidence="9">
    <location>
        <begin position="242"/>
        <end position="373"/>
    </location>
</feature>
<dbReference type="FunFam" id="4.10.950.10:FF:000001">
    <property type="entry name" value="50S ribosomal protein L2"/>
    <property type="match status" value="1"/>
</dbReference>
<dbReference type="InterPro" id="IPR014726">
    <property type="entry name" value="Ribosomal_uL2_dom3"/>
</dbReference>
<feature type="compositionally biased region" description="Polar residues" evidence="8">
    <location>
        <begin position="371"/>
        <end position="382"/>
    </location>
</feature>
<dbReference type="Gene3D" id="4.10.950.10">
    <property type="entry name" value="Ribosomal protein L2, domain 3"/>
    <property type="match status" value="1"/>
</dbReference>
<gene>
    <name evidence="11" type="ORF">RHTO0S_03e01838g</name>
</gene>
<evidence type="ECO:0000256" key="6">
    <source>
        <dbReference type="ARBA" id="ARBA00037226"/>
    </source>
</evidence>
<evidence type="ECO:0000256" key="3">
    <source>
        <dbReference type="ARBA" id="ARBA00022980"/>
    </source>
</evidence>
<dbReference type="SMART" id="SM01383">
    <property type="entry name" value="Ribosomal_L2"/>
    <property type="match status" value="1"/>
</dbReference>
<dbReference type="InterPro" id="IPR014722">
    <property type="entry name" value="Rib_uL2_dom2"/>
</dbReference>
<dbReference type="Pfam" id="PF00181">
    <property type="entry name" value="Ribosomal_L2_N"/>
    <property type="match status" value="1"/>
</dbReference>
<dbReference type="InterPro" id="IPR022666">
    <property type="entry name" value="Ribosomal_uL2_RNA-bd_dom"/>
</dbReference>
<evidence type="ECO:0000259" key="10">
    <source>
        <dbReference type="SMART" id="SM01383"/>
    </source>
</evidence>